<dbReference type="Proteomes" id="UP001054945">
    <property type="component" value="Unassembled WGS sequence"/>
</dbReference>
<accession>A0AAV4U298</accession>
<sequence length="93" mass="10229">MNPSHPNEIDCKKKTSKHIQKISMDQSIDSERNNVETSLLTLGGCACGWVEVGVPDLSWPRLLPLTGAVARWSVPRLNDLQPVGSTLLFIGME</sequence>
<protein>
    <submittedName>
        <fullName evidence="1">Uncharacterized protein</fullName>
    </submittedName>
</protein>
<keyword evidence="2" id="KW-1185">Reference proteome</keyword>
<reference evidence="1 2" key="1">
    <citation type="submission" date="2021-06" db="EMBL/GenBank/DDBJ databases">
        <title>Caerostris extrusa draft genome.</title>
        <authorList>
            <person name="Kono N."/>
            <person name="Arakawa K."/>
        </authorList>
    </citation>
    <scope>NUCLEOTIDE SEQUENCE [LARGE SCALE GENOMIC DNA]</scope>
</reference>
<dbReference type="AlphaFoldDB" id="A0AAV4U298"/>
<evidence type="ECO:0000313" key="2">
    <source>
        <dbReference type="Proteomes" id="UP001054945"/>
    </source>
</evidence>
<proteinExistence type="predicted"/>
<gene>
    <name evidence="1" type="ORF">CEXT_471411</name>
</gene>
<evidence type="ECO:0000313" key="1">
    <source>
        <dbReference type="EMBL" id="GIY51923.1"/>
    </source>
</evidence>
<name>A0AAV4U298_CAEEX</name>
<organism evidence="1 2">
    <name type="scientific">Caerostris extrusa</name>
    <name type="common">Bark spider</name>
    <name type="synonym">Caerostris bankana</name>
    <dbReference type="NCBI Taxonomy" id="172846"/>
    <lineage>
        <taxon>Eukaryota</taxon>
        <taxon>Metazoa</taxon>
        <taxon>Ecdysozoa</taxon>
        <taxon>Arthropoda</taxon>
        <taxon>Chelicerata</taxon>
        <taxon>Arachnida</taxon>
        <taxon>Araneae</taxon>
        <taxon>Araneomorphae</taxon>
        <taxon>Entelegynae</taxon>
        <taxon>Araneoidea</taxon>
        <taxon>Araneidae</taxon>
        <taxon>Caerostris</taxon>
    </lineage>
</organism>
<dbReference type="EMBL" id="BPLR01012176">
    <property type="protein sequence ID" value="GIY51923.1"/>
    <property type="molecule type" value="Genomic_DNA"/>
</dbReference>
<comment type="caution">
    <text evidence="1">The sequence shown here is derived from an EMBL/GenBank/DDBJ whole genome shotgun (WGS) entry which is preliminary data.</text>
</comment>